<keyword evidence="5" id="KW-1003">Cell membrane</keyword>
<keyword evidence="9" id="KW-0472">Membrane</keyword>
<sequence length="145" mass="17655">MTFQFSLQKVLEYKENEKLEAEQNYQNAMDSFENIATELYHVLKRKEELEESYEQRIKQGVPIADIQQIQDTLSHLYKKIDHLQKQTQSARDSMNKEHEILIDRSVDVKKYEKMKQRKYDQHRRDMLHEEMKQLDEISVQQFMSK</sequence>
<keyword evidence="8" id="KW-0653">Protein transport</keyword>
<reference evidence="11 12" key="1">
    <citation type="submission" date="2020-08" db="EMBL/GenBank/DDBJ databases">
        <title>Genomic Encyclopedia of Type Strains, Phase IV (KMG-IV): sequencing the most valuable type-strain genomes for metagenomic binning, comparative biology and taxonomic classification.</title>
        <authorList>
            <person name="Goeker M."/>
        </authorList>
    </citation>
    <scope>NUCLEOTIDE SEQUENCE [LARGE SCALE GENOMIC DNA]</scope>
    <source>
        <strain evidence="11 12">DSM 24696</strain>
    </source>
</reference>
<evidence type="ECO:0000256" key="3">
    <source>
        <dbReference type="ARBA" id="ARBA00020392"/>
    </source>
</evidence>
<keyword evidence="4" id="KW-0813">Transport</keyword>
<dbReference type="RefSeq" id="WP_184662554.1">
    <property type="nucleotide sequence ID" value="NZ_JACHHB010000001.1"/>
</dbReference>
<proteinExistence type="inferred from homology"/>
<dbReference type="GO" id="GO:0044781">
    <property type="term" value="P:bacterial-type flagellum organization"/>
    <property type="evidence" value="ECO:0007669"/>
    <property type="project" value="UniProtKB-KW"/>
</dbReference>
<evidence type="ECO:0000313" key="11">
    <source>
        <dbReference type="EMBL" id="MBB5172076.1"/>
    </source>
</evidence>
<accession>A0A840QL37</accession>
<keyword evidence="10" id="KW-1006">Bacterial flagellum protein export</keyword>
<keyword evidence="12" id="KW-1185">Reference proteome</keyword>
<evidence type="ECO:0000256" key="7">
    <source>
        <dbReference type="ARBA" id="ARBA00022795"/>
    </source>
</evidence>
<keyword evidence="11" id="KW-0969">Cilium</keyword>
<dbReference type="InterPro" id="IPR053716">
    <property type="entry name" value="Flag_assembly_chemotaxis_eff"/>
</dbReference>
<dbReference type="Pfam" id="PF02050">
    <property type="entry name" value="FliJ"/>
    <property type="match status" value="1"/>
</dbReference>
<comment type="similarity">
    <text evidence="2">Belongs to the FliJ family.</text>
</comment>
<keyword evidence="7" id="KW-1005">Bacterial flagellum biogenesis</keyword>
<comment type="caution">
    <text evidence="11">The sequence shown here is derived from an EMBL/GenBank/DDBJ whole genome shotgun (WGS) entry which is preliminary data.</text>
</comment>
<organism evidence="11 12">
    <name type="scientific">Texcoconibacillus texcoconensis</name>
    <dbReference type="NCBI Taxonomy" id="1095777"/>
    <lineage>
        <taxon>Bacteria</taxon>
        <taxon>Bacillati</taxon>
        <taxon>Bacillota</taxon>
        <taxon>Bacilli</taxon>
        <taxon>Bacillales</taxon>
        <taxon>Bacillaceae</taxon>
        <taxon>Texcoconibacillus</taxon>
    </lineage>
</organism>
<keyword evidence="11" id="KW-0282">Flagellum</keyword>
<protein>
    <recommendedName>
        <fullName evidence="3">Flagellar FliJ protein</fullName>
    </recommendedName>
</protein>
<dbReference type="GO" id="GO:0015031">
    <property type="term" value="P:protein transport"/>
    <property type="evidence" value="ECO:0007669"/>
    <property type="project" value="UniProtKB-KW"/>
</dbReference>
<evidence type="ECO:0000256" key="6">
    <source>
        <dbReference type="ARBA" id="ARBA00022500"/>
    </source>
</evidence>
<dbReference type="GO" id="GO:0006935">
    <property type="term" value="P:chemotaxis"/>
    <property type="evidence" value="ECO:0007669"/>
    <property type="project" value="UniProtKB-KW"/>
</dbReference>
<evidence type="ECO:0000256" key="8">
    <source>
        <dbReference type="ARBA" id="ARBA00022927"/>
    </source>
</evidence>
<evidence type="ECO:0000256" key="1">
    <source>
        <dbReference type="ARBA" id="ARBA00004413"/>
    </source>
</evidence>
<dbReference type="GO" id="GO:0009288">
    <property type="term" value="C:bacterial-type flagellum"/>
    <property type="evidence" value="ECO:0007669"/>
    <property type="project" value="InterPro"/>
</dbReference>
<dbReference type="AlphaFoldDB" id="A0A840QL37"/>
<dbReference type="InterPro" id="IPR012823">
    <property type="entry name" value="Flagell_FliJ"/>
</dbReference>
<comment type="subcellular location">
    <subcellularLocation>
        <location evidence="1">Cell membrane</location>
        <topology evidence="1">Peripheral membrane protein</topology>
        <orientation evidence="1">Cytoplasmic side</orientation>
    </subcellularLocation>
</comment>
<evidence type="ECO:0000256" key="10">
    <source>
        <dbReference type="ARBA" id="ARBA00023225"/>
    </source>
</evidence>
<evidence type="ECO:0000256" key="5">
    <source>
        <dbReference type="ARBA" id="ARBA00022475"/>
    </source>
</evidence>
<dbReference type="GO" id="GO:0071973">
    <property type="term" value="P:bacterial-type flagellum-dependent cell motility"/>
    <property type="evidence" value="ECO:0007669"/>
    <property type="project" value="InterPro"/>
</dbReference>
<dbReference type="EMBL" id="JACHHB010000001">
    <property type="protein sequence ID" value="MBB5172076.1"/>
    <property type="molecule type" value="Genomic_DNA"/>
</dbReference>
<dbReference type="GO" id="GO:0005886">
    <property type="term" value="C:plasma membrane"/>
    <property type="evidence" value="ECO:0007669"/>
    <property type="project" value="UniProtKB-SubCell"/>
</dbReference>
<name>A0A840QL37_9BACI</name>
<dbReference type="Proteomes" id="UP000551878">
    <property type="component" value="Unassembled WGS sequence"/>
</dbReference>
<dbReference type="NCBIfam" id="TIGR02473">
    <property type="entry name" value="flagell_FliJ"/>
    <property type="match status" value="1"/>
</dbReference>
<dbReference type="Gene3D" id="1.10.287.1700">
    <property type="match status" value="1"/>
</dbReference>
<keyword evidence="6" id="KW-0145">Chemotaxis</keyword>
<evidence type="ECO:0000256" key="2">
    <source>
        <dbReference type="ARBA" id="ARBA00010004"/>
    </source>
</evidence>
<keyword evidence="11" id="KW-0966">Cell projection</keyword>
<evidence type="ECO:0000256" key="9">
    <source>
        <dbReference type="ARBA" id="ARBA00023136"/>
    </source>
</evidence>
<evidence type="ECO:0000313" key="12">
    <source>
        <dbReference type="Proteomes" id="UP000551878"/>
    </source>
</evidence>
<gene>
    <name evidence="11" type="ORF">HNQ41_000216</name>
</gene>
<evidence type="ECO:0000256" key="4">
    <source>
        <dbReference type="ARBA" id="ARBA00022448"/>
    </source>
</evidence>